<gene>
    <name evidence="2" type="ORF">IV43_GL000266</name>
</gene>
<dbReference type="Pfam" id="PF00583">
    <property type="entry name" value="Acetyltransf_1"/>
    <property type="match status" value="1"/>
</dbReference>
<dbReference type="PATRIC" id="fig|89059.3.peg.269"/>
<evidence type="ECO:0000259" key="1">
    <source>
        <dbReference type="PROSITE" id="PS51186"/>
    </source>
</evidence>
<sequence>MDLVVNPRLTKKEITTLYASVGWKKDVENIDNLKKGLKKSFVIAAYEDGRLVGLVRALSDFSTVVYIQDLLVCPEFQGKRIGKTLMLHLLNYFGAVGQIMVAAKPNNDARKFFRYLGFQEGSDRQLSAYVMDRRVR</sequence>
<dbReference type="Proteomes" id="UP000051491">
    <property type="component" value="Unassembled WGS sequence"/>
</dbReference>
<comment type="caution">
    <text evidence="2">The sequence shown here is derived from an EMBL/GenBank/DDBJ whole genome shotgun (WGS) entry which is preliminary data.</text>
</comment>
<feature type="domain" description="N-acetyltransferase" evidence="1">
    <location>
        <begin position="1"/>
        <end position="136"/>
    </location>
</feature>
<name>A0A0R2JUK0_9LACO</name>
<organism evidence="2 3">
    <name type="scientific">Ligilactobacillus acidipiscis</name>
    <dbReference type="NCBI Taxonomy" id="89059"/>
    <lineage>
        <taxon>Bacteria</taxon>
        <taxon>Bacillati</taxon>
        <taxon>Bacillota</taxon>
        <taxon>Bacilli</taxon>
        <taxon>Lactobacillales</taxon>
        <taxon>Lactobacillaceae</taxon>
        <taxon>Ligilactobacillus</taxon>
    </lineage>
</organism>
<dbReference type="OrthoDB" id="9775804at2"/>
<protein>
    <submittedName>
        <fullName evidence="2">GNAT family acetyltransferase</fullName>
    </submittedName>
</protein>
<dbReference type="PANTHER" id="PTHR43233">
    <property type="entry name" value="FAMILY N-ACETYLTRANSFERASE, PUTATIVE (AFU_ORTHOLOGUE AFUA_6G03350)-RELATED"/>
    <property type="match status" value="1"/>
</dbReference>
<evidence type="ECO:0000313" key="2">
    <source>
        <dbReference type="EMBL" id="KRN80753.1"/>
    </source>
</evidence>
<proteinExistence type="predicted"/>
<dbReference type="Gene3D" id="3.40.630.30">
    <property type="match status" value="1"/>
</dbReference>
<dbReference type="InterPro" id="IPR000182">
    <property type="entry name" value="GNAT_dom"/>
</dbReference>
<dbReference type="PANTHER" id="PTHR43233:SF1">
    <property type="entry name" value="FAMILY N-ACETYLTRANSFERASE, PUTATIVE (AFU_ORTHOLOGUE AFUA_6G03350)-RELATED"/>
    <property type="match status" value="1"/>
</dbReference>
<evidence type="ECO:0000313" key="3">
    <source>
        <dbReference type="Proteomes" id="UP000051491"/>
    </source>
</evidence>
<keyword evidence="2" id="KW-0808">Transferase</keyword>
<dbReference type="SUPFAM" id="SSF55729">
    <property type="entry name" value="Acyl-CoA N-acyltransferases (Nat)"/>
    <property type="match status" value="1"/>
</dbReference>
<dbReference type="PROSITE" id="PS51186">
    <property type="entry name" value="GNAT"/>
    <property type="match status" value="1"/>
</dbReference>
<dbReference type="InterPro" id="IPR016181">
    <property type="entry name" value="Acyl_CoA_acyltransferase"/>
</dbReference>
<dbReference type="CDD" id="cd04301">
    <property type="entry name" value="NAT_SF"/>
    <property type="match status" value="1"/>
</dbReference>
<dbReference type="EMBL" id="JQBK01000114">
    <property type="protein sequence ID" value="KRN80753.1"/>
    <property type="molecule type" value="Genomic_DNA"/>
</dbReference>
<dbReference type="InterPro" id="IPR053144">
    <property type="entry name" value="Acetyltransferase_Butenolide"/>
</dbReference>
<reference evidence="2 3" key="1">
    <citation type="journal article" date="2015" name="Genome Announc.">
        <title>Expanding the biotechnology potential of lactobacilli through comparative genomics of 213 strains and associated genera.</title>
        <authorList>
            <person name="Sun Z."/>
            <person name="Harris H.M."/>
            <person name="McCann A."/>
            <person name="Guo C."/>
            <person name="Argimon S."/>
            <person name="Zhang W."/>
            <person name="Yang X."/>
            <person name="Jeffery I.B."/>
            <person name="Cooney J.C."/>
            <person name="Kagawa T.F."/>
            <person name="Liu W."/>
            <person name="Song Y."/>
            <person name="Salvetti E."/>
            <person name="Wrobel A."/>
            <person name="Rasinkangas P."/>
            <person name="Parkhill J."/>
            <person name="Rea M.C."/>
            <person name="O'Sullivan O."/>
            <person name="Ritari J."/>
            <person name="Douillard F.P."/>
            <person name="Paul Ross R."/>
            <person name="Yang R."/>
            <person name="Briner A.E."/>
            <person name="Felis G.E."/>
            <person name="de Vos W.M."/>
            <person name="Barrangou R."/>
            <person name="Klaenhammer T.R."/>
            <person name="Caufield P.W."/>
            <person name="Cui Y."/>
            <person name="Zhang H."/>
            <person name="O'Toole P.W."/>
        </authorList>
    </citation>
    <scope>NUCLEOTIDE SEQUENCE [LARGE SCALE GENOMIC DNA]</scope>
    <source>
        <strain evidence="2 3">DSM 15353</strain>
    </source>
</reference>
<dbReference type="STRING" id="89059.LAC1533_1822"/>
<accession>A0A0R2JUK0</accession>
<dbReference type="AlphaFoldDB" id="A0A0R2JUK0"/>
<dbReference type="GO" id="GO:0016747">
    <property type="term" value="F:acyltransferase activity, transferring groups other than amino-acyl groups"/>
    <property type="evidence" value="ECO:0007669"/>
    <property type="project" value="InterPro"/>
</dbReference>
<dbReference type="RefSeq" id="WP_010498316.1">
    <property type="nucleotide sequence ID" value="NZ_JQBK01000114.1"/>
</dbReference>